<dbReference type="Proteomes" id="UP000005237">
    <property type="component" value="Unassembled WGS sequence"/>
</dbReference>
<reference evidence="3" key="2">
    <citation type="submission" date="2022-06" db="UniProtKB">
        <authorList>
            <consortium name="EnsemblMetazoa"/>
        </authorList>
    </citation>
    <scope>IDENTIFICATION</scope>
    <source>
        <strain evidence="3">DF5081</strain>
    </source>
</reference>
<keyword evidence="1" id="KW-0175">Coiled coil</keyword>
<protein>
    <recommendedName>
        <fullName evidence="2">DUF7809 domain-containing protein</fullName>
    </recommendedName>
</protein>
<sequence length="1337" mass="156899">MYGSARELVTNLEIYSRFVGRERFFGLDLISSYFSKLHFTTRIKQNQQLFRKDFMFSKLFYLALEYVDGLNIEGMWVFPLYIVSLILKRYEKKVLDRWELVEITTEDIRQLKDAFNDFISICSFFNRSTCSSQNLFNELKQLVPWETEKNLEFLKYVAEVYTAVEKDYNYREVITVSAILIDCIDKTILKFPQFFKSTMPKTLRYYVVRVFTDGKSVFILEEEYRNVWKLWWAGPPQLMRFGTDITENPLFLHTFVIENSLDHQRKKEWLHPIDVHYETISRTKHHACPIMISSEKFCILASDFFFTVFRELLFSLKLFQRLKKDEWSEMQEYFKFLSEFFDGNVRKRYFLKVDSDNCEKLDVRIINEARKRFHFLLERPAKDVRNAKKDGFTVENLKNELKNLGLLDVFPDILDYADQSYKQVLEKKGEHILRTCDLFDAVELCQLSCVLNRYPQFAVFLHNQNASWVVPGLPCVFCGDSVHPMHNNYLQTKSFLWRLEDVQLVHSATPYHSQFSQVMNGNMGTILTYNETIFAKTLDGLKKQNINIPRGDLKVFLMDMADDKKASEVLRNKFMLFKWHYSMSNLFAFSNEHQKINFYLRLFSRTRSSGYYNYRFFADEVLEMFRSLITNPNPVKELEKIEKFLKSWAAKANFGYRTIPYAALKCAFDDFDTVKELFFVPDPSYIASSTQDVIVKSGTSSVTLFAPDYTRVMDVSQAVFQIFQSVVCDVDWSVEVCKKHPNCMDSFKAEILTAMRWYLELEEGIYVPENNALVKVRNLRQHCNYTQRKSTITPLLELYECDILDEISLSYFAKLCRQFQLSDFQFPNGINEHQLEKGRLHVWKARILFMVAWMDIFFDNDTKDLKAMAKQALYYRIPVKQWYDDTDFQKALFNLDSRQEKEIEEVLQWSVGVIPSCTEQHEWLIGRKENQNIIKSIKTIHFEPIRGKYNQDDAVVKKLTKTILEKMMKNQEKTKKISEFSNEILKKIVVSSRIKQTIGTIKETPKANVTEIVPISDSTVENVSVATNTDESGPCKECQRSERMREKAAKELKESQEKVTILEKTLAGADMKLENSEAIQKTLEQKKVELETIIEQENNRRKKIIDDLQDAQEENFSLKSEVSRVEEENNRLKTDISRLKSENQKQEQMIEELSKKLAALTDHESDELADKECVICISDMDSHDDTMQCTNCKRRYHNPLPFVSSEYSELMNQEIGVRVEVLNLVYHNESIATSTGHPRCRLTLHKSGWDRDTCSSPQFNKNDTLSWSTRVCYKWVCDTTKYAMRVESCWIGTPKMPVFIVRDDGCTIEKAILTSPVYTSFNRAAAIGWMAVRQKSE</sequence>
<evidence type="ECO:0000259" key="2">
    <source>
        <dbReference type="Pfam" id="PF25100"/>
    </source>
</evidence>
<dbReference type="EnsemblMetazoa" id="CJA12445b.1">
    <property type="protein sequence ID" value="CJA12445b.1"/>
    <property type="gene ID" value="WBGene00131649"/>
</dbReference>
<accession>A0A8R1DUW6</accession>
<keyword evidence="4" id="KW-1185">Reference proteome</keyword>
<name>A0A8R1DUW6_CAEJA</name>
<dbReference type="PANTHER" id="PTHR21447">
    <property type="entry name" value="RING-TYPE DOMAIN-CONTAINING PROTEIN-RELATED"/>
    <property type="match status" value="1"/>
</dbReference>
<feature type="domain" description="DUF7809" evidence="2">
    <location>
        <begin position="78"/>
        <end position="197"/>
    </location>
</feature>
<evidence type="ECO:0000313" key="3">
    <source>
        <dbReference type="EnsemblMetazoa" id="CJA12445b.1"/>
    </source>
</evidence>
<dbReference type="GO" id="GO:0045087">
    <property type="term" value="P:innate immune response"/>
    <property type="evidence" value="ECO:0007669"/>
    <property type="project" value="TreeGrafter"/>
</dbReference>
<dbReference type="PANTHER" id="PTHR21447:SF13">
    <property type="entry name" value="RING-TYPE DOMAIN-CONTAINING PROTEIN"/>
    <property type="match status" value="1"/>
</dbReference>
<organism evidence="3 4">
    <name type="scientific">Caenorhabditis japonica</name>
    <dbReference type="NCBI Taxonomy" id="281687"/>
    <lineage>
        <taxon>Eukaryota</taxon>
        <taxon>Metazoa</taxon>
        <taxon>Ecdysozoa</taxon>
        <taxon>Nematoda</taxon>
        <taxon>Chromadorea</taxon>
        <taxon>Rhabditida</taxon>
        <taxon>Rhabditina</taxon>
        <taxon>Rhabditomorpha</taxon>
        <taxon>Rhabditoidea</taxon>
        <taxon>Rhabditidae</taxon>
        <taxon>Peloderinae</taxon>
        <taxon>Caenorhabditis</taxon>
    </lineage>
</organism>
<dbReference type="Pfam" id="PF25100">
    <property type="entry name" value="DUF7809"/>
    <property type="match status" value="1"/>
</dbReference>
<evidence type="ECO:0000256" key="1">
    <source>
        <dbReference type="SAM" id="Coils"/>
    </source>
</evidence>
<feature type="coiled-coil region" evidence="1">
    <location>
        <begin position="1038"/>
        <end position="1163"/>
    </location>
</feature>
<proteinExistence type="predicted"/>
<reference evidence="4" key="1">
    <citation type="submission" date="2010-08" db="EMBL/GenBank/DDBJ databases">
        <authorList>
            <consortium name="Caenorhabditis japonica Sequencing Consortium"/>
            <person name="Wilson R.K."/>
        </authorList>
    </citation>
    <scope>NUCLEOTIDE SEQUENCE [LARGE SCALE GENOMIC DNA]</scope>
    <source>
        <strain evidence="4">DF5081</strain>
    </source>
</reference>
<evidence type="ECO:0000313" key="4">
    <source>
        <dbReference type="Proteomes" id="UP000005237"/>
    </source>
</evidence>
<dbReference type="InterPro" id="IPR056711">
    <property type="entry name" value="DUF7809"/>
</dbReference>
<dbReference type="GO" id="GO:0045121">
    <property type="term" value="C:membrane raft"/>
    <property type="evidence" value="ECO:0007669"/>
    <property type="project" value="TreeGrafter"/>
</dbReference>